<gene>
    <name evidence="2" type="primary">dsrJ</name>
    <name evidence="2" type="ORF">K8I29_02825</name>
</gene>
<reference evidence="2" key="1">
    <citation type="journal article" date="2021" name="bioRxiv">
        <title>Unraveling nitrogen, sulfur and carbon metabolic pathways and microbial community transcriptional responses to substrate deprivation and toxicity stresses in a bioreactor mimicking anoxic brackish coastal sediment conditions.</title>
        <authorList>
            <person name="Martins P.D."/>
            <person name="Echeveste M.J."/>
            <person name="Arshad A."/>
            <person name="Kurth J."/>
            <person name="Ouboter H."/>
            <person name="Jetten M.S.M."/>
            <person name="Welte C.U."/>
        </authorList>
    </citation>
    <scope>NUCLEOTIDE SEQUENCE</scope>
    <source>
        <strain evidence="2">MAG_39</strain>
    </source>
</reference>
<dbReference type="NCBIfam" id="NF038038">
    <property type="entry name" value="cytoc_DsrJ"/>
    <property type="match status" value="1"/>
</dbReference>
<accession>A0A953LVQ8</accession>
<keyword evidence="1" id="KW-0812">Transmembrane</keyword>
<feature type="transmembrane region" description="Helical" evidence="1">
    <location>
        <begin position="7"/>
        <end position="27"/>
    </location>
</feature>
<evidence type="ECO:0000256" key="1">
    <source>
        <dbReference type="SAM" id="Phobius"/>
    </source>
</evidence>
<keyword evidence="1" id="KW-1133">Transmembrane helix</keyword>
<name>A0A953LVQ8_9BACT</name>
<reference evidence="2" key="2">
    <citation type="submission" date="2021-08" db="EMBL/GenBank/DDBJ databases">
        <authorList>
            <person name="Dalcin Martins P."/>
        </authorList>
    </citation>
    <scope>NUCLEOTIDE SEQUENCE</scope>
    <source>
        <strain evidence="2">MAG_39</strain>
    </source>
</reference>
<dbReference type="Proteomes" id="UP000705867">
    <property type="component" value="Unassembled WGS sequence"/>
</dbReference>
<sequence length="133" mass="15367">MYDSGKILIGLVVFIGIVAFPFLYNIGTAVGKPEPRLDTPAILEMGDKKQCVESKEFMRAEHMRLLNEWRDAVVRDGNRLYTGRNGMKFDMSLQNTCMKCHSNKKEFCDRCHNYVDVKPYCWDCHVAPKENNL</sequence>
<dbReference type="AlphaFoldDB" id="A0A953LVQ8"/>
<proteinExistence type="predicted"/>
<dbReference type="InterPro" id="IPR047668">
    <property type="entry name" value="DsrJ"/>
</dbReference>
<organism evidence="2 3">
    <name type="scientific">Candidatus Nitrobium versatile</name>
    <dbReference type="NCBI Taxonomy" id="2884831"/>
    <lineage>
        <taxon>Bacteria</taxon>
        <taxon>Pseudomonadati</taxon>
        <taxon>Nitrospirota</taxon>
        <taxon>Nitrospiria</taxon>
        <taxon>Nitrospirales</taxon>
        <taxon>Nitrospiraceae</taxon>
        <taxon>Candidatus Nitrobium</taxon>
    </lineage>
</organism>
<protein>
    <submittedName>
        <fullName evidence="2">Sulfate reduction electron transfer complex DsrMKJOP subunit DsrJ</fullName>
    </submittedName>
</protein>
<dbReference type="SUPFAM" id="SSF48695">
    <property type="entry name" value="Multiheme cytochromes"/>
    <property type="match status" value="1"/>
</dbReference>
<keyword evidence="1" id="KW-0472">Membrane</keyword>
<comment type="caution">
    <text evidence="2">The sequence shown here is derived from an EMBL/GenBank/DDBJ whole genome shotgun (WGS) entry which is preliminary data.</text>
</comment>
<evidence type="ECO:0000313" key="3">
    <source>
        <dbReference type="Proteomes" id="UP000705867"/>
    </source>
</evidence>
<dbReference type="InterPro" id="IPR036280">
    <property type="entry name" value="Multihaem_cyt_sf"/>
</dbReference>
<evidence type="ECO:0000313" key="2">
    <source>
        <dbReference type="EMBL" id="MBZ0155131.1"/>
    </source>
</evidence>
<dbReference type="EMBL" id="JAIOIV010000022">
    <property type="protein sequence ID" value="MBZ0155131.1"/>
    <property type="molecule type" value="Genomic_DNA"/>
</dbReference>